<protein>
    <submittedName>
        <fullName evidence="1">Uncharacterized protein</fullName>
    </submittedName>
</protein>
<name>A0A0A9GK70_ARUDO</name>
<reference evidence="1" key="1">
    <citation type="submission" date="2014-09" db="EMBL/GenBank/DDBJ databases">
        <authorList>
            <person name="Magalhaes I.L.F."/>
            <person name="Oliveira U."/>
            <person name="Santos F.R."/>
            <person name="Vidigal T.H.D.A."/>
            <person name="Brescovit A.D."/>
            <person name="Santos A.J."/>
        </authorList>
    </citation>
    <scope>NUCLEOTIDE SEQUENCE</scope>
    <source>
        <tissue evidence="1">Shoot tissue taken approximately 20 cm above the soil surface</tissue>
    </source>
</reference>
<proteinExistence type="predicted"/>
<accession>A0A0A9GK70</accession>
<reference evidence="1" key="2">
    <citation type="journal article" date="2015" name="Data Brief">
        <title>Shoot transcriptome of the giant reed, Arundo donax.</title>
        <authorList>
            <person name="Barrero R.A."/>
            <person name="Guerrero F.D."/>
            <person name="Moolhuijzen P."/>
            <person name="Goolsby J.A."/>
            <person name="Tidwell J."/>
            <person name="Bellgard S.E."/>
            <person name="Bellgard M.I."/>
        </authorList>
    </citation>
    <scope>NUCLEOTIDE SEQUENCE</scope>
    <source>
        <tissue evidence="1">Shoot tissue taken approximately 20 cm above the soil surface</tissue>
    </source>
</reference>
<dbReference type="EMBL" id="GBRH01173009">
    <property type="protein sequence ID" value="JAE24887.1"/>
    <property type="molecule type" value="Transcribed_RNA"/>
</dbReference>
<organism evidence="1">
    <name type="scientific">Arundo donax</name>
    <name type="common">Giant reed</name>
    <name type="synonym">Donax arundinaceus</name>
    <dbReference type="NCBI Taxonomy" id="35708"/>
    <lineage>
        <taxon>Eukaryota</taxon>
        <taxon>Viridiplantae</taxon>
        <taxon>Streptophyta</taxon>
        <taxon>Embryophyta</taxon>
        <taxon>Tracheophyta</taxon>
        <taxon>Spermatophyta</taxon>
        <taxon>Magnoliopsida</taxon>
        <taxon>Liliopsida</taxon>
        <taxon>Poales</taxon>
        <taxon>Poaceae</taxon>
        <taxon>PACMAD clade</taxon>
        <taxon>Arundinoideae</taxon>
        <taxon>Arundineae</taxon>
        <taxon>Arundo</taxon>
    </lineage>
</organism>
<sequence length="41" mass="4709">MSKLTLICHSRVCFDLGSPGDLFLLGSYYKHMNKYRLLESA</sequence>
<evidence type="ECO:0000313" key="1">
    <source>
        <dbReference type="EMBL" id="JAE24887.1"/>
    </source>
</evidence>
<dbReference type="AlphaFoldDB" id="A0A0A9GK70"/>